<dbReference type="PROSITE" id="PS51257">
    <property type="entry name" value="PROKAR_LIPOPROTEIN"/>
    <property type="match status" value="1"/>
</dbReference>
<dbReference type="Proteomes" id="UP000654345">
    <property type="component" value="Unassembled WGS sequence"/>
</dbReference>
<evidence type="ECO:0000256" key="1">
    <source>
        <dbReference type="ARBA" id="ARBA00022723"/>
    </source>
</evidence>
<keyword evidence="2" id="KW-0186">Copper</keyword>
<dbReference type="InterPro" id="IPR008972">
    <property type="entry name" value="Cupredoxin"/>
</dbReference>
<accession>A0ABQ3V766</accession>
<dbReference type="RefSeq" id="WP_201376933.1">
    <property type="nucleotide sequence ID" value="NZ_BNJG01000007.1"/>
</dbReference>
<sequence length="131" mass="13689">MLRKSGVILALWSVIVLLLAACGTASNANPASHATENTVHMSSMQFVQSSITIKKGESVTLVADTITTHIIANGTWEQGKAHPGAEPGASQIKDLQVAGNSPQTIGPFTTAGTFKLYCTIHSGMNLTVQVV</sequence>
<evidence type="ECO:0000256" key="3">
    <source>
        <dbReference type="SAM" id="SignalP"/>
    </source>
</evidence>
<evidence type="ECO:0000313" key="5">
    <source>
        <dbReference type="EMBL" id="GHO60908.1"/>
    </source>
</evidence>
<comment type="caution">
    <text evidence="5">The sequence shown here is derived from an EMBL/GenBank/DDBJ whole genome shotgun (WGS) entry which is preliminary data.</text>
</comment>
<dbReference type="EMBL" id="BNJG01000007">
    <property type="protein sequence ID" value="GHO60908.1"/>
    <property type="molecule type" value="Genomic_DNA"/>
</dbReference>
<dbReference type="Pfam" id="PF00127">
    <property type="entry name" value="Copper-bind"/>
    <property type="match status" value="1"/>
</dbReference>
<dbReference type="SUPFAM" id="SSF49503">
    <property type="entry name" value="Cupredoxins"/>
    <property type="match status" value="1"/>
</dbReference>
<feature type="chain" id="PRO_5046615528" description="Blue (type 1) copper domain-containing protein" evidence="3">
    <location>
        <begin position="29"/>
        <end position="131"/>
    </location>
</feature>
<feature type="signal peptide" evidence="3">
    <location>
        <begin position="1"/>
        <end position="28"/>
    </location>
</feature>
<proteinExistence type="predicted"/>
<evidence type="ECO:0000313" key="6">
    <source>
        <dbReference type="Proteomes" id="UP000654345"/>
    </source>
</evidence>
<evidence type="ECO:0000259" key="4">
    <source>
        <dbReference type="Pfam" id="PF00127"/>
    </source>
</evidence>
<feature type="domain" description="Blue (type 1) copper" evidence="4">
    <location>
        <begin position="36"/>
        <end position="130"/>
    </location>
</feature>
<organism evidence="5 6">
    <name type="scientific">Ktedonobacter robiniae</name>
    <dbReference type="NCBI Taxonomy" id="2778365"/>
    <lineage>
        <taxon>Bacteria</taxon>
        <taxon>Bacillati</taxon>
        <taxon>Chloroflexota</taxon>
        <taxon>Ktedonobacteria</taxon>
        <taxon>Ktedonobacterales</taxon>
        <taxon>Ktedonobacteraceae</taxon>
        <taxon>Ktedonobacter</taxon>
    </lineage>
</organism>
<gene>
    <name evidence="5" type="ORF">KSB_93830</name>
</gene>
<reference evidence="5 6" key="1">
    <citation type="journal article" date="2021" name="Int. J. Syst. Evol. Microbiol.">
        <title>Reticulibacter mediterranei gen. nov., sp. nov., within the new family Reticulibacteraceae fam. nov., and Ktedonospora formicarum gen. nov., sp. nov., Ktedonobacter robiniae sp. nov., Dictyobacter formicarum sp. nov. and Dictyobacter arantiisoli sp. nov., belonging to the class Ktedonobacteria.</title>
        <authorList>
            <person name="Yabe S."/>
            <person name="Zheng Y."/>
            <person name="Wang C.M."/>
            <person name="Sakai Y."/>
            <person name="Abe K."/>
            <person name="Yokota A."/>
            <person name="Donadio S."/>
            <person name="Cavaletti L."/>
            <person name="Monciardini P."/>
        </authorList>
    </citation>
    <scope>NUCLEOTIDE SEQUENCE [LARGE SCALE GENOMIC DNA]</scope>
    <source>
        <strain evidence="5 6">SOSP1-30</strain>
    </source>
</reference>
<name>A0ABQ3V766_9CHLR</name>
<keyword evidence="1" id="KW-0479">Metal-binding</keyword>
<dbReference type="InterPro" id="IPR000923">
    <property type="entry name" value="BlueCu_1"/>
</dbReference>
<keyword evidence="3" id="KW-0732">Signal</keyword>
<protein>
    <recommendedName>
        <fullName evidence="4">Blue (type 1) copper domain-containing protein</fullName>
    </recommendedName>
</protein>
<evidence type="ECO:0000256" key="2">
    <source>
        <dbReference type="ARBA" id="ARBA00023008"/>
    </source>
</evidence>
<keyword evidence="6" id="KW-1185">Reference proteome</keyword>
<dbReference type="Gene3D" id="2.60.40.420">
    <property type="entry name" value="Cupredoxins - blue copper proteins"/>
    <property type="match status" value="1"/>
</dbReference>